<dbReference type="Gene3D" id="3.40.91.30">
    <property type="match status" value="1"/>
</dbReference>
<organism evidence="2 3">
    <name type="scientific">Dysgonomonas macrotermitis</name>
    <dbReference type="NCBI Taxonomy" id="1346286"/>
    <lineage>
        <taxon>Bacteria</taxon>
        <taxon>Pseudomonadati</taxon>
        <taxon>Bacteroidota</taxon>
        <taxon>Bacteroidia</taxon>
        <taxon>Bacteroidales</taxon>
        <taxon>Dysgonomonadaceae</taxon>
        <taxon>Dysgonomonas</taxon>
    </lineage>
</organism>
<evidence type="ECO:0000313" key="3">
    <source>
        <dbReference type="Proteomes" id="UP000184480"/>
    </source>
</evidence>
<dbReference type="InterPro" id="IPR011335">
    <property type="entry name" value="Restrct_endonuc-II-like"/>
</dbReference>
<keyword evidence="2" id="KW-0378">Hydrolase</keyword>
<dbReference type="GO" id="GO:0009036">
    <property type="term" value="F:type II site-specific deoxyribonuclease activity"/>
    <property type="evidence" value="ECO:0007669"/>
    <property type="project" value="InterPro"/>
</dbReference>
<name>A0A1M4XXY2_9BACT</name>
<dbReference type="Pfam" id="PF09254">
    <property type="entry name" value="FokI_cleav_dom"/>
    <property type="match status" value="1"/>
</dbReference>
<dbReference type="AlphaFoldDB" id="A0A1M4XXY2"/>
<keyword evidence="3" id="KW-1185">Reference proteome</keyword>
<keyword evidence="2" id="KW-0540">Nuclease</keyword>
<dbReference type="Proteomes" id="UP000184480">
    <property type="component" value="Unassembled WGS sequence"/>
</dbReference>
<dbReference type="EMBL" id="FQUC01000003">
    <property type="protein sequence ID" value="SHE98196.1"/>
    <property type="molecule type" value="Genomic_DNA"/>
</dbReference>
<gene>
    <name evidence="2" type="ORF">SAMN05444362_10316</name>
</gene>
<dbReference type="GO" id="GO:0009307">
    <property type="term" value="P:DNA restriction-modification system"/>
    <property type="evidence" value="ECO:0007669"/>
    <property type="project" value="InterPro"/>
</dbReference>
<dbReference type="InterPro" id="IPR015334">
    <property type="entry name" value="FokI_cleavage_dom"/>
</dbReference>
<sequence>MLTTEAKTKIESIWDSYVATGRLVYDLKGNRLEDIDQLRLEAIKHLMIFIQQFLDKSIDVYEFKTNVDSYNKRNNLWGFTAMKGQMFFNQLVKYNEQQIDKLTAILALCIVMPNNLQEALTKIDKLESFCKVAYEKAEDRRKTANPNSVGYFLSYFWQVQNPEEWAILYTSQIRAYQELDIWKEKPNQKETYQFFYQLNEEIRLALKNYTKASISNWDIEHAFWEYKGNPNKTAEVNLPKIGNQPKESPSIQPQPEVEVALPLKASFELSEYLIPKVAKLVELGSQIGVTSSAKGDEFERLVAEIFKQLDFDVQLLGQGTGRNPDAIIRFREENTAFIIDAKAYTNGYTLGTDDRAIKEYINHHCPKLNKEGYKKIGFIIVSNSFKSNFDSFINSITWDTEIKRFILLTSEALLYLLAFKTKDRLPLTTIIEKLVGLGNLIEAKDIIAEFDDV</sequence>
<feature type="domain" description="FokI cleavage" evidence="1">
    <location>
        <begin position="291"/>
        <end position="363"/>
    </location>
</feature>
<protein>
    <submittedName>
        <fullName evidence="2">Restriction endonuclease FokI, C terminal</fullName>
    </submittedName>
</protein>
<dbReference type="SUPFAM" id="SSF52980">
    <property type="entry name" value="Restriction endonuclease-like"/>
    <property type="match status" value="1"/>
</dbReference>
<reference evidence="3" key="1">
    <citation type="submission" date="2016-11" db="EMBL/GenBank/DDBJ databases">
        <authorList>
            <person name="Varghese N."/>
            <person name="Submissions S."/>
        </authorList>
    </citation>
    <scope>NUCLEOTIDE SEQUENCE [LARGE SCALE GENOMIC DNA]</scope>
    <source>
        <strain evidence="3">DSM 27370</strain>
    </source>
</reference>
<evidence type="ECO:0000259" key="1">
    <source>
        <dbReference type="Pfam" id="PF09254"/>
    </source>
</evidence>
<keyword evidence="2" id="KW-0255">Endonuclease</keyword>
<dbReference type="OrthoDB" id="1490364at2"/>
<proteinExistence type="predicted"/>
<evidence type="ECO:0000313" key="2">
    <source>
        <dbReference type="EMBL" id="SHE98196.1"/>
    </source>
</evidence>
<accession>A0A1M4XXY2</accession>
<dbReference type="RefSeq" id="WP_062177106.1">
    <property type="nucleotide sequence ID" value="NZ_BBXL01000003.1"/>
</dbReference>
<dbReference type="STRING" id="1346286.SAMN05444362_10316"/>